<feature type="domain" description="C2H2-type" evidence="13">
    <location>
        <begin position="1001"/>
        <end position="1028"/>
    </location>
</feature>
<feature type="compositionally biased region" description="Low complexity" evidence="12">
    <location>
        <begin position="583"/>
        <end position="612"/>
    </location>
</feature>
<keyword evidence="9" id="KW-0804">Transcription</keyword>
<comment type="subcellular location">
    <subcellularLocation>
        <location evidence="1">Nucleus</location>
    </subcellularLocation>
</comment>
<keyword evidence="5 11" id="KW-0863">Zinc-finger</keyword>
<evidence type="ECO:0000259" key="13">
    <source>
        <dbReference type="PROSITE" id="PS50157"/>
    </source>
</evidence>
<dbReference type="STRING" id="195883.A0A482WMS6"/>
<dbReference type="PROSITE" id="PS00028">
    <property type="entry name" value="ZINC_FINGER_C2H2_1"/>
    <property type="match status" value="9"/>
</dbReference>
<evidence type="ECO:0000256" key="11">
    <source>
        <dbReference type="PROSITE-ProRule" id="PRU00042"/>
    </source>
</evidence>
<dbReference type="SUPFAM" id="SSF57667">
    <property type="entry name" value="beta-beta-alpha zinc fingers"/>
    <property type="match status" value="6"/>
</dbReference>
<evidence type="ECO:0000256" key="6">
    <source>
        <dbReference type="ARBA" id="ARBA00022833"/>
    </source>
</evidence>
<feature type="region of interest" description="Disordered" evidence="12">
    <location>
        <begin position="474"/>
        <end position="630"/>
    </location>
</feature>
<evidence type="ECO:0000256" key="10">
    <source>
        <dbReference type="ARBA" id="ARBA00023242"/>
    </source>
</evidence>
<evidence type="ECO:0000256" key="5">
    <source>
        <dbReference type="ARBA" id="ARBA00022771"/>
    </source>
</evidence>
<feature type="compositionally biased region" description="Polar residues" evidence="12">
    <location>
        <begin position="567"/>
        <end position="576"/>
    </location>
</feature>
<dbReference type="InterPro" id="IPR036236">
    <property type="entry name" value="Znf_C2H2_sf"/>
</dbReference>
<evidence type="ECO:0000256" key="9">
    <source>
        <dbReference type="ARBA" id="ARBA00023163"/>
    </source>
</evidence>
<keyword evidence="7" id="KW-0805">Transcription regulation</keyword>
<feature type="domain" description="C2H2-type" evidence="13">
    <location>
        <begin position="727"/>
        <end position="754"/>
    </location>
</feature>
<dbReference type="Pfam" id="PF00096">
    <property type="entry name" value="zf-C2H2"/>
    <property type="match status" value="4"/>
</dbReference>
<evidence type="ECO:0000256" key="4">
    <source>
        <dbReference type="ARBA" id="ARBA00022737"/>
    </source>
</evidence>
<keyword evidence="4" id="KW-0677">Repeat</keyword>
<dbReference type="InParanoid" id="A0A482WMS6"/>
<evidence type="ECO:0000256" key="2">
    <source>
        <dbReference type="ARBA" id="ARBA00006991"/>
    </source>
</evidence>
<feature type="compositionally biased region" description="Basic and acidic residues" evidence="12">
    <location>
        <begin position="613"/>
        <end position="622"/>
    </location>
</feature>
<dbReference type="PROSITE" id="PS50157">
    <property type="entry name" value="ZINC_FINGER_C2H2_2"/>
    <property type="match status" value="9"/>
</dbReference>
<dbReference type="OrthoDB" id="10249535at2759"/>
<keyword evidence="10" id="KW-0539">Nucleus</keyword>
<feature type="domain" description="C2H2-type" evidence="13">
    <location>
        <begin position="755"/>
        <end position="782"/>
    </location>
</feature>
<dbReference type="PANTHER" id="PTHR24393:SF34">
    <property type="entry name" value="PR_SET DOMAIN 13"/>
    <property type="match status" value="1"/>
</dbReference>
<comment type="similarity">
    <text evidence="2">Belongs to the krueppel C2H2-type zinc-finger protein family.</text>
</comment>
<feature type="domain" description="C2H2-type" evidence="13">
    <location>
        <begin position="842"/>
        <end position="865"/>
    </location>
</feature>
<protein>
    <recommendedName>
        <fullName evidence="13">C2H2-type domain-containing protein</fullName>
    </recommendedName>
</protein>
<feature type="domain" description="C2H2-type" evidence="13">
    <location>
        <begin position="913"/>
        <end position="940"/>
    </location>
</feature>
<evidence type="ECO:0000256" key="1">
    <source>
        <dbReference type="ARBA" id="ARBA00004123"/>
    </source>
</evidence>
<dbReference type="AlphaFoldDB" id="A0A482WMS6"/>
<evidence type="ECO:0000256" key="8">
    <source>
        <dbReference type="ARBA" id="ARBA00023125"/>
    </source>
</evidence>
<feature type="domain" description="C2H2-type" evidence="13">
    <location>
        <begin position="783"/>
        <end position="811"/>
    </location>
</feature>
<evidence type="ECO:0000313" key="14">
    <source>
        <dbReference type="EMBL" id="RZF34556.1"/>
    </source>
</evidence>
<dbReference type="Pfam" id="PF13912">
    <property type="entry name" value="zf-C2H2_6"/>
    <property type="match status" value="1"/>
</dbReference>
<dbReference type="GO" id="GO:0008270">
    <property type="term" value="F:zinc ion binding"/>
    <property type="evidence" value="ECO:0007669"/>
    <property type="project" value="UniProtKB-KW"/>
</dbReference>
<dbReference type="GO" id="GO:0000978">
    <property type="term" value="F:RNA polymerase II cis-regulatory region sequence-specific DNA binding"/>
    <property type="evidence" value="ECO:0007669"/>
    <property type="project" value="TreeGrafter"/>
</dbReference>
<keyword evidence="3" id="KW-0479">Metal-binding</keyword>
<reference evidence="14 15" key="1">
    <citation type="journal article" date="2017" name="Gigascience">
        <title>Genome sequence of the small brown planthopper, Laodelphax striatellus.</title>
        <authorList>
            <person name="Zhu J."/>
            <person name="Jiang F."/>
            <person name="Wang X."/>
            <person name="Yang P."/>
            <person name="Bao Y."/>
            <person name="Zhao W."/>
            <person name="Wang W."/>
            <person name="Lu H."/>
            <person name="Wang Q."/>
            <person name="Cui N."/>
            <person name="Li J."/>
            <person name="Chen X."/>
            <person name="Luo L."/>
            <person name="Yu J."/>
            <person name="Kang L."/>
            <person name="Cui F."/>
        </authorList>
    </citation>
    <scope>NUCLEOTIDE SEQUENCE [LARGE SCALE GENOMIC DNA]</scope>
    <source>
        <strain evidence="14">Lst14</strain>
    </source>
</reference>
<gene>
    <name evidence="14" type="ORF">LSTR_LSTR017618</name>
</gene>
<dbReference type="GO" id="GO:0001228">
    <property type="term" value="F:DNA-binding transcription activator activity, RNA polymerase II-specific"/>
    <property type="evidence" value="ECO:0007669"/>
    <property type="project" value="TreeGrafter"/>
</dbReference>
<feature type="domain" description="C2H2-type" evidence="13">
    <location>
        <begin position="973"/>
        <end position="1000"/>
    </location>
</feature>
<evidence type="ECO:0000256" key="7">
    <source>
        <dbReference type="ARBA" id="ARBA00023015"/>
    </source>
</evidence>
<dbReference type="EMBL" id="QKKF02031210">
    <property type="protein sequence ID" value="RZF34556.1"/>
    <property type="molecule type" value="Genomic_DNA"/>
</dbReference>
<dbReference type="FunFam" id="3.30.160.60:FF:000045">
    <property type="entry name" value="ZFP69 zinc finger protein B"/>
    <property type="match status" value="1"/>
</dbReference>
<dbReference type="Proteomes" id="UP000291343">
    <property type="component" value="Unassembled WGS sequence"/>
</dbReference>
<dbReference type="FunFam" id="3.30.160.60:FF:000100">
    <property type="entry name" value="Zinc finger 45-like"/>
    <property type="match status" value="2"/>
</dbReference>
<evidence type="ECO:0000313" key="15">
    <source>
        <dbReference type="Proteomes" id="UP000291343"/>
    </source>
</evidence>
<evidence type="ECO:0000256" key="3">
    <source>
        <dbReference type="ARBA" id="ARBA00022723"/>
    </source>
</evidence>
<keyword evidence="8" id="KW-0238">DNA-binding</keyword>
<feature type="compositionally biased region" description="Acidic residues" evidence="12">
    <location>
        <begin position="527"/>
        <end position="541"/>
    </location>
</feature>
<dbReference type="InterPro" id="IPR013087">
    <property type="entry name" value="Znf_C2H2_type"/>
</dbReference>
<keyword evidence="6" id="KW-0862">Zinc</keyword>
<name>A0A482WMS6_LAOST</name>
<dbReference type="SMART" id="SM00355">
    <property type="entry name" value="ZnF_C2H2"/>
    <property type="match status" value="13"/>
</dbReference>
<proteinExistence type="inferred from homology"/>
<dbReference type="PANTHER" id="PTHR24393">
    <property type="entry name" value="ZINC FINGER PROTEIN"/>
    <property type="match status" value="1"/>
</dbReference>
<sequence>MPRVTCPVCTLHLREDMSLSKHLHTHPKALVIEALARMAGTDANEGTQSSSLVAVRTIELSPYPRLEPAPPPPPPPQLTSILYHQQLISSTTTSFVDPSCLPPPPQLMMAPAATRLPPPTRLPPAPGSVCNPLPPPPVISFMNTNRQISTTTQTTNTQQLDLFNVGYDEEEEEEDDQEEEEEEEEVVHQVDDDLEEDNQCPIVTQHDTTPTTTATFQYPQLDNLNFQSHTLEVDKMVLRENNVDKNDDVLVGEAGVEEEEEEEVMNIGTVITDSQKIISNNSPLYLEQTSPPYVKQSSAAPGCSKSPIYVTRKAPGSPVYVQTNVPGSTVFVQNTEPVSPVYTPNKQPLSPNRFAPGSPVYATDKAPGSPSIYGGEMAPGSPIYAEDKAPGSPSIYQEGMAPGSTIFAEDKAPGSPSMYREGIAPGSTIFAEDKAPGSPSIYREGMAPGSPIYAEDKAPGSPRIYQEGMAPVSPVLQHGSKSESAAEVLQQAHSPASSCYSVRVRRDLGTPGRSPSRDEYIVPGFEFEGDDDDDDNSEIVDDAGLSLPPLNIHTDESMPPRGELSGHGTNSSSMWQTREMDVQQQPTGSKKQQQQQTASSSTKTSTTASESQSWRREPEPADLHILPDSSEEGISVIRESQQSHSLIQFGEQIRDATGEPFSSVCFIQPKKEKVKVEAASTIKLDDIKQDAEVRKEVKRRIRTCITCDQVFPTAEEFNLHIRRVHPFECKACGRCFMRASGLTLHQKRHLKIKPYRCSYCEKSFVTNQKLTEHHNTHTGNSPYKCNQCEASFKRYSNLIQHKNRSHLKIKRKAKDYFCDCGEVFHSPLKLAWHKESHDSNPKKCTYCSSRFIHEASLTRHIRKAHDPHYIPVIKKFKVLQTTRENVECPICHKVCLKGSLRNHMVMHSGVKPYACSSCGKRFFSKWNMKLHMWVHGPRSSMPFKCDVKSCKASFVRESDLQDHLRSHKNQRQYSCNYCGRQFLRRFSCLRHTREHEQVKKHECKVCGKKFHRSYYLTEHMRTHTGLKPFTCHICSKQTATKTNHNKHMKTHHARQIIASEN</sequence>
<comment type="caution">
    <text evidence="14">The sequence shown here is derived from an EMBL/GenBank/DDBJ whole genome shotgun (WGS) entry which is preliminary data.</text>
</comment>
<accession>A0A482WMS6</accession>
<feature type="domain" description="C2H2-type" evidence="13">
    <location>
        <begin position="943"/>
        <end position="972"/>
    </location>
</feature>
<organism evidence="14 15">
    <name type="scientific">Laodelphax striatellus</name>
    <name type="common">Small brown planthopper</name>
    <name type="synonym">Delphax striatella</name>
    <dbReference type="NCBI Taxonomy" id="195883"/>
    <lineage>
        <taxon>Eukaryota</taxon>
        <taxon>Metazoa</taxon>
        <taxon>Ecdysozoa</taxon>
        <taxon>Arthropoda</taxon>
        <taxon>Hexapoda</taxon>
        <taxon>Insecta</taxon>
        <taxon>Pterygota</taxon>
        <taxon>Neoptera</taxon>
        <taxon>Paraneoptera</taxon>
        <taxon>Hemiptera</taxon>
        <taxon>Auchenorrhyncha</taxon>
        <taxon>Fulgoroidea</taxon>
        <taxon>Delphacidae</taxon>
        <taxon>Criomorphinae</taxon>
        <taxon>Laodelphax</taxon>
    </lineage>
</organism>
<dbReference type="GO" id="GO:0005634">
    <property type="term" value="C:nucleus"/>
    <property type="evidence" value="ECO:0007669"/>
    <property type="project" value="UniProtKB-SubCell"/>
</dbReference>
<dbReference type="FunFam" id="3.30.160.60:FF:000761">
    <property type="entry name" value="Zinc finger protein 449"/>
    <property type="match status" value="1"/>
</dbReference>
<feature type="domain" description="C2H2-type" evidence="13">
    <location>
        <begin position="1029"/>
        <end position="1056"/>
    </location>
</feature>
<dbReference type="Gene3D" id="3.30.160.60">
    <property type="entry name" value="Classic Zinc Finger"/>
    <property type="match status" value="8"/>
</dbReference>
<keyword evidence="15" id="KW-1185">Reference proteome</keyword>
<evidence type="ECO:0000256" key="12">
    <source>
        <dbReference type="SAM" id="MobiDB-lite"/>
    </source>
</evidence>
<feature type="compositionally biased region" description="Polar residues" evidence="12">
    <location>
        <begin position="491"/>
        <end position="500"/>
    </location>
</feature>